<accession>A0A0F6SGC7</accession>
<evidence type="ECO:0000259" key="7">
    <source>
        <dbReference type="SMART" id="SM00842"/>
    </source>
</evidence>
<evidence type="ECO:0000256" key="3">
    <source>
        <dbReference type="ARBA" id="ARBA00023136"/>
    </source>
</evidence>
<name>A0A0F6SGC7_9BACT</name>
<evidence type="ECO:0000256" key="2">
    <source>
        <dbReference type="ARBA" id="ARBA00022618"/>
    </source>
</evidence>
<dbReference type="SUPFAM" id="SSF53067">
    <property type="entry name" value="Actin-like ATPase domain"/>
    <property type="match status" value="2"/>
</dbReference>
<dbReference type="Gene3D" id="3.30.1490.110">
    <property type="match status" value="1"/>
</dbReference>
<sequence length="421" mass="44394">MASNHGTENEIIAGLDLGTTKVCAIVAEVTDDGLDIIGVGSVPSRGLRRGVVVNIETTVQAIRGAIEQAETMAGVEIRSVYAGIAGSHVRGMNKDGVAAIANREVTADDVARVLDQARAIPLTSDRQVIHVLPQEYIVDEQDCIKEPIGMSGVRLQAHVHLVTAATTSVQNIIKCAERCDLHVAEVVLEPLASAHAVLQEDEKELGVALVDIGGGTTDIVVYVNGAVVHTSVIPIGGTSFTNDIATCLRTPIAEAERVKIKYGCASPVMVDPEATIEVPSVGGRAPRVMPRQQLCQIIEPRVEELFQAVAYTIDQGNYRDLLGAGVVVTGGTTMLDGMPELAEQILGLPVRRGAPTGVGGLMDVVKSPAYATGVGLVKYGAEKLRSSVVTSAHRHAMDRSIAVPAGPTWGARLGAWFREVF</sequence>
<evidence type="ECO:0000256" key="4">
    <source>
        <dbReference type="ARBA" id="ARBA00023306"/>
    </source>
</evidence>
<dbReference type="GO" id="GO:0009898">
    <property type="term" value="C:cytoplasmic side of plasma membrane"/>
    <property type="evidence" value="ECO:0007669"/>
    <property type="project" value="UniProtKB-UniRule"/>
</dbReference>
<dbReference type="STRING" id="927083.DB32_005613"/>
<dbReference type="FunFam" id="3.30.1490.110:FF:000001">
    <property type="entry name" value="Cell division protein FtsA"/>
    <property type="match status" value="1"/>
</dbReference>
<dbReference type="GO" id="GO:0032153">
    <property type="term" value="C:cell division site"/>
    <property type="evidence" value="ECO:0007669"/>
    <property type="project" value="UniProtKB-UniRule"/>
</dbReference>
<gene>
    <name evidence="5" type="primary">ftsA</name>
    <name evidence="8" type="ORF">DB32_005613</name>
</gene>
<dbReference type="InterPro" id="IPR043129">
    <property type="entry name" value="ATPase_NBD"/>
</dbReference>
<dbReference type="PANTHER" id="PTHR32432">
    <property type="entry name" value="CELL DIVISION PROTEIN FTSA-RELATED"/>
    <property type="match status" value="1"/>
</dbReference>
<comment type="function">
    <text evidence="5 6">Cell division protein that is involved in the assembly of the Z ring. May serve as a membrane anchor for the Z ring.</text>
</comment>
<dbReference type="KEGG" id="samy:DB32_005613"/>
<keyword evidence="1 5" id="KW-1003">Cell membrane</keyword>
<dbReference type="Gene3D" id="3.30.420.40">
    <property type="match status" value="2"/>
</dbReference>
<proteinExistence type="inferred from homology"/>
<dbReference type="SMART" id="SM00842">
    <property type="entry name" value="FtsA"/>
    <property type="match status" value="1"/>
</dbReference>
<keyword evidence="2 5" id="KW-0132">Cell division</keyword>
<comment type="subcellular location">
    <subcellularLocation>
        <location evidence="5">Cell membrane</location>
        <topology evidence="5">Peripheral membrane protein</topology>
        <orientation evidence="5">Cytoplasmic side</orientation>
    </subcellularLocation>
    <text evidence="5">Localizes to the Z ring in an FtsZ-dependent manner. Targeted to the membrane through a conserved C-terminal amphipathic helix.</text>
</comment>
<dbReference type="Proteomes" id="UP000034883">
    <property type="component" value="Chromosome"/>
</dbReference>
<dbReference type="NCBIfam" id="TIGR01174">
    <property type="entry name" value="ftsA"/>
    <property type="match status" value="1"/>
</dbReference>
<dbReference type="RefSeq" id="WP_053235604.1">
    <property type="nucleotide sequence ID" value="NZ_CP011125.1"/>
</dbReference>
<dbReference type="Pfam" id="PF02491">
    <property type="entry name" value="SHS2_FTSA"/>
    <property type="match status" value="1"/>
</dbReference>
<dbReference type="OrthoDB" id="9810567at2"/>
<dbReference type="AlphaFoldDB" id="A0A0F6SGC7"/>
<evidence type="ECO:0000313" key="9">
    <source>
        <dbReference type="Proteomes" id="UP000034883"/>
    </source>
</evidence>
<dbReference type="PANTHER" id="PTHR32432:SF4">
    <property type="entry name" value="CELL DIVISION PROTEIN FTSA"/>
    <property type="match status" value="1"/>
</dbReference>
<dbReference type="InterPro" id="IPR020823">
    <property type="entry name" value="Cell_div_FtsA"/>
</dbReference>
<keyword evidence="3 5" id="KW-0472">Membrane</keyword>
<comment type="similarity">
    <text evidence="5 6">Belongs to the FtsA/MreB family.</text>
</comment>
<feature type="domain" description="SHS2" evidence="7">
    <location>
        <begin position="12"/>
        <end position="197"/>
    </location>
</feature>
<dbReference type="CDD" id="cd24048">
    <property type="entry name" value="ASKHA_NBD_FtsA"/>
    <property type="match status" value="1"/>
</dbReference>
<dbReference type="InterPro" id="IPR050696">
    <property type="entry name" value="FtsA/MreB"/>
</dbReference>
<dbReference type="EMBL" id="CP011125">
    <property type="protein sequence ID" value="AKF08464.1"/>
    <property type="molecule type" value="Genomic_DNA"/>
</dbReference>
<protein>
    <recommendedName>
        <fullName evidence="5 6">Cell division protein FtsA</fullName>
    </recommendedName>
</protein>
<keyword evidence="4 5" id="KW-0131">Cell cycle</keyword>
<evidence type="ECO:0000256" key="6">
    <source>
        <dbReference type="PIRNR" id="PIRNR003101"/>
    </source>
</evidence>
<reference evidence="8 9" key="1">
    <citation type="submission" date="2015-03" db="EMBL/GenBank/DDBJ databases">
        <title>Genome assembly of Sandaracinus amylolyticus DSM 53668.</title>
        <authorList>
            <person name="Sharma G."/>
            <person name="Subramanian S."/>
        </authorList>
    </citation>
    <scope>NUCLEOTIDE SEQUENCE [LARGE SCALE GENOMIC DNA]</scope>
    <source>
        <strain evidence="8 9">DSM 53668</strain>
    </source>
</reference>
<organism evidence="8 9">
    <name type="scientific">Sandaracinus amylolyticus</name>
    <dbReference type="NCBI Taxonomy" id="927083"/>
    <lineage>
        <taxon>Bacteria</taxon>
        <taxon>Pseudomonadati</taxon>
        <taxon>Myxococcota</taxon>
        <taxon>Polyangia</taxon>
        <taxon>Polyangiales</taxon>
        <taxon>Sandaracinaceae</taxon>
        <taxon>Sandaracinus</taxon>
    </lineage>
</organism>
<evidence type="ECO:0000256" key="5">
    <source>
        <dbReference type="HAMAP-Rule" id="MF_02033"/>
    </source>
</evidence>
<evidence type="ECO:0000256" key="1">
    <source>
        <dbReference type="ARBA" id="ARBA00022475"/>
    </source>
</evidence>
<comment type="subunit">
    <text evidence="5">Self-interacts. Interacts with FtsZ.</text>
</comment>
<dbReference type="GO" id="GO:0043093">
    <property type="term" value="P:FtsZ-dependent cytokinesis"/>
    <property type="evidence" value="ECO:0007669"/>
    <property type="project" value="UniProtKB-UniRule"/>
</dbReference>
<dbReference type="InterPro" id="IPR003494">
    <property type="entry name" value="SHS2_FtsA"/>
</dbReference>
<keyword evidence="9" id="KW-1185">Reference proteome</keyword>
<dbReference type="Pfam" id="PF14450">
    <property type="entry name" value="FtsA"/>
    <property type="match status" value="2"/>
</dbReference>
<evidence type="ECO:0000313" key="8">
    <source>
        <dbReference type="EMBL" id="AKF08464.1"/>
    </source>
</evidence>
<dbReference type="HAMAP" id="MF_02033">
    <property type="entry name" value="FtsA"/>
    <property type="match status" value="1"/>
</dbReference>
<dbReference type="PIRSF" id="PIRSF003101">
    <property type="entry name" value="FtsA"/>
    <property type="match status" value="1"/>
</dbReference>